<organism evidence="1 2">
    <name type="scientific">Burkholderia multivorans</name>
    <dbReference type="NCBI Taxonomy" id="87883"/>
    <lineage>
        <taxon>Bacteria</taxon>
        <taxon>Pseudomonadati</taxon>
        <taxon>Pseudomonadota</taxon>
        <taxon>Betaproteobacteria</taxon>
        <taxon>Burkholderiales</taxon>
        <taxon>Burkholderiaceae</taxon>
        <taxon>Burkholderia</taxon>
        <taxon>Burkholderia cepacia complex</taxon>
    </lineage>
</organism>
<dbReference type="Proteomes" id="UP001196915">
    <property type="component" value="Unassembled WGS sequence"/>
</dbReference>
<sequence length="212" mass="22942">MLIQKFHPGLRLGRQPVVAAPGNPIFSRQGHWDGGSTLHGVAMGLALLGKLADPIYLPYHVSGPEQVVWDDAWPHYLSGMTMDELANFVTDLSLGVRAAKSAASGIDFLRFIYDELLAGWPVIIGWHQRHVVKWRAALVVGIEGHQSDGAFEPHAILLIDPAGNEPGLAGFNARLDRHGSDLFRYRTPAAARAVKLMGGVAIRDVIGTTADT</sequence>
<evidence type="ECO:0000313" key="2">
    <source>
        <dbReference type="Proteomes" id="UP001196915"/>
    </source>
</evidence>
<gene>
    <name evidence="1" type="ORF">KTE52_21010</name>
</gene>
<dbReference type="RefSeq" id="WP_217084676.1">
    <property type="nucleotide sequence ID" value="NZ_JAHPMX010000012.1"/>
</dbReference>
<accession>A0AAP2HMB0</accession>
<reference evidence="1" key="1">
    <citation type="submission" date="2021-06" db="EMBL/GenBank/DDBJ databases">
        <title>A collection of bacterial strains from the Burkholderia cepacia Research Laboratory and Repository.</title>
        <authorList>
            <person name="Lipuma J."/>
            <person name="Spilker T."/>
        </authorList>
    </citation>
    <scope>NUCLEOTIDE SEQUENCE</scope>
    <source>
        <strain evidence="1">AU37435</strain>
    </source>
</reference>
<comment type="caution">
    <text evidence="1">The sequence shown here is derived from an EMBL/GenBank/DDBJ whole genome shotgun (WGS) entry which is preliminary data.</text>
</comment>
<dbReference type="EMBL" id="JAHPMX010000012">
    <property type="protein sequence ID" value="MBU9358820.1"/>
    <property type="molecule type" value="Genomic_DNA"/>
</dbReference>
<dbReference type="AlphaFoldDB" id="A0AAP2HMB0"/>
<proteinExistence type="predicted"/>
<evidence type="ECO:0000313" key="1">
    <source>
        <dbReference type="EMBL" id="MBU9358820.1"/>
    </source>
</evidence>
<protein>
    <submittedName>
        <fullName evidence="1">Uncharacterized protein</fullName>
    </submittedName>
</protein>
<name>A0AAP2HMB0_9BURK</name>